<evidence type="ECO:0000313" key="1">
    <source>
        <dbReference type="EMBL" id="PJE79655.1"/>
    </source>
</evidence>
<dbReference type="EMBL" id="NSIT01000055">
    <property type="protein sequence ID" value="PJE79655.1"/>
    <property type="molecule type" value="Genomic_DNA"/>
</dbReference>
<reference evidence="1" key="1">
    <citation type="journal article" date="2017" name="Appl. Environ. Microbiol.">
        <title>Molecular characterization of an Endozoicomonas-like organism causing infection in king scallop Pecten maximus L.</title>
        <authorList>
            <person name="Cano I."/>
            <person name="van Aerle R."/>
            <person name="Ross S."/>
            <person name="Verner-Jeffreys D.W."/>
            <person name="Paley R.K."/>
            <person name="Rimmer G."/>
            <person name="Ryder D."/>
            <person name="Hooper P."/>
            <person name="Stone D."/>
            <person name="Feist S.W."/>
        </authorList>
    </citation>
    <scope>NUCLEOTIDE SEQUENCE</scope>
</reference>
<dbReference type="AlphaFoldDB" id="A0A2H9T8S6"/>
<accession>A0A2H9T8S6</accession>
<protein>
    <submittedName>
        <fullName evidence="1">Uncharacterized protein</fullName>
    </submittedName>
</protein>
<proteinExistence type="predicted"/>
<comment type="caution">
    <text evidence="1">The sequence shown here is derived from an EMBL/GenBank/DDBJ whole genome shotgun (WGS) entry which is preliminary data.</text>
</comment>
<gene>
    <name evidence="1" type="ORF">CI610_01369</name>
</gene>
<organism evidence="1">
    <name type="scientific">invertebrate metagenome</name>
    <dbReference type="NCBI Taxonomy" id="1711999"/>
    <lineage>
        <taxon>unclassified sequences</taxon>
        <taxon>metagenomes</taxon>
        <taxon>organismal metagenomes</taxon>
    </lineage>
</organism>
<name>A0A2H9T8S6_9ZZZZ</name>
<sequence length="49" mass="5449">MITIIICIVIIPFSHSTSEGDTPPSPPSHIFIGLHKKNLIFSKPHKELN</sequence>